<evidence type="ECO:0000259" key="1">
    <source>
        <dbReference type="Pfam" id="PF13280"/>
    </source>
</evidence>
<proteinExistence type="predicted"/>
<comment type="caution">
    <text evidence="3">The sequence shown here is derived from an EMBL/GenBank/DDBJ whole genome shotgun (WGS) entry which is preliminary data.</text>
</comment>
<reference evidence="3 4" key="1">
    <citation type="submission" date="2019-01" db="EMBL/GenBank/DDBJ databases">
        <title>Zoogloea oleivorans genome sequencing and assembly.</title>
        <authorList>
            <person name="Tancsics A."/>
            <person name="Farkas M."/>
            <person name="Kriszt B."/>
            <person name="Maroti G."/>
            <person name="Horvath B."/>
        </authorList>
    </citation>
    <scope>NUCLEOTIDE SEQUENCE [LARGE SCALE GENOMIC DNA]</scope>
    <source>
        <strain evidence="3 4">Buc</strain>
    </source>
</reference>
<dbReference type="PROSITE" id="PS52050">
    <property type="entry name" value="WYL"/>
    <property type="match status" value="1"/>
</dbReference>
<keyword evidence="4" id="KW-1185">Reference proteome</keyword>
<accession>A0A6C2CPI9</accession>
<dbReference type="InterPro" id="IPR057727">
    <property type="entry name" value="WCX_dom"/>
</dbReference>
<organism evidence="3 4">
    <name type="scientific">Zoogloea oleivorans</name>
    <dbReference type="NCBI Taxonomy" id="1552750"/>
    <lineage>
        <taxon>Bacteria</taxon>
        <taxon>Pseudomonadati</taxon>
        <taxon>Pseudomonadota</taxon>
        <taxon>Betaproteobacteria</taxon>
        <taxon>Rhodocyclales</taxon>
        <taxon>Zoogloeaceae</taxon>
        <taxon>Zoogloea</taxon>
    </lineage>
</organism>
<dbReference type="EMBL" id="SDKK01000013">
    <property type="protein sequence ID" value="TYC55205.1"/>
    <property type="molecule type" value="Genomic_DNA"/>
</dbReference>
<evidence type="ECO:0000313" key="3">
    <source>
        <dbReference type="EMBL" id="TYC55205.1"/>
    </source>
</evidence>
<dbReference type="InterPro" id="IPR051534">
    <property type="entry name" value="CBASS_pafABC_assoc_protein"/>
</dbReference>
<protein>
    <submittedName>
        <fullName evidence="3">WYL domain-containing protein</fullName>
    </submittedName>
</protein>
<dbReference type="PANTHER" id="PTHR34580">
    <property type="match status" value="1"/>
</dbReference>
<sequence length="340" mass="38435">MAEYQIRIDRLKQLESLIPVHLKKEDCPDSGRLLTSMAGEYELKASRRAIQRDLEALVKERRIEAVNPGGKPLRYRRLVDAEAVDPRMWDYARRLMGSLIRDALPERRFERIWTKLREDCDEYGLGEDKLCILSDSQRLLPADIREEALAAALEALSRSRSLQAAYRDRDGKLSYPTLHPQALLQRGPRIYLFALKNEESEPVRMYALHRFIRAKLGDGAARIAESFNLKEAIRKGQGDFAGDRQIELDLRVRGYVAELLRDCPLSEDQRIEDEPDGSAFGARVRATVPDTGQLLRWVLGCGDNVEVLGPTKLRDVLTSQTTKAAALYEGTASSLSPASE</sequence>
<dbReference type="OrthoDB" id="8595817at2"/>
<feature type="domain" description="WYL" evidence="1">
    <location>
        <begin position="147"/>
        <end position="215"/>
    </location>
</feature>
<dbReference type="InterPro" id="IPR026881">
    <property type="entry name" value="WYL_dom"/>
</dbReference>
<evidence type="ECO:0000313" key="4">
    <source>
        <dbReference type="Proteomes" id="UP000389128"/>
    </source>
</evidence>
<evidence type="ECO:0000259" key="2">
    <source>
        <dbReference type="Pfam" id="PF25583"/>
    </source>
</evidence>
<dbReference type="PANTHER" id="PTHR34580:SF1">
    <property type="entry name" value="PROTEIN PAFC"/>
    <property type="match status" value="1"/>
</dbReference>
<dbReference type="RefSeq" id="WP_148579772.1">
    <property type="nucleotide sequence ID" value="NZ_SDKK01000013.1"/>
</dbReference>
<feature type="domain" description="WCX" evidence="2">
    <location>
        <begin position="245"/>
        <end position="324"/>
    </location>
</feature>
<gene>
    <name evidence="3" type="ORF">ETQ85_14380</name>
</gene>
<dbReference type="Pfam" id="PF13280">
    <property type="entry name" value="WYL"/>
    <property type="match status" value="1"/>
</dbReference>
<dbReference type="Pfam" id="PF25583">
    <property type="entry name" value="WCX"/>
    <property type="match status" value="1"/>
</dbReference>
<dbReference type="AlphaFoldDB" id="A0A6C2CPI9"/>
<dbReference type="Proteomes" id="UP000389128">
    <property type="component" value="Unassembled WGS sequence"/>
</dbReference>
<name>A0A6C2CPI9_9RHOO</name>